<organism evidence="2 3">
    <name type="scientific">Brachybacterium sacelli</name>
    <dbReference type="NCBI Taxonomy" id="173364"/>
    <lineage>
        <taxon>Bacteria</taxon>
        <taxon>Bacillati</taxon>
        <taxon>Actinomycetota</taxon>
        <taxon>Actinomycetes</taxon>
        <taxon>Micrococcales</taxon>
        <taxon>Dermabacteraceae</taxon>
        <taxon>Brachybacterium</taxon>
    </lineage>
</organism>
<sequence length="546" mass="61119">MLGSVGSAATVGLAACSGGQQSEEDRPLRIEAADTTLFQRNFNPYSGTPLQGSSGLIYETLRLSTPMDVRNPEPWLATEFEWNDDGTVLTTTLRDDVTWTDGESFDVEDVVFTFTMLRDVPATNTSALAVVDAVATGSHAVEITFETPTFAQEATVGDLPIVPEHIFSTFQDPSAEQVEHPVGTGPYRLDRFSDQLYTFIRNDEHWMAEQFEVKNLAWPSYTTQTMATALQAGDLDWTSDFIPNIETIFVEHDPEYRGYWYPGNSIVNLTFNLEKELWQDLELRRGISLAIDRQQLADIAMYGYVEVPHPTALPRPTFEEFITEDYRDLEFTVDLDEAEQVLDDAGYERGPDGIRVTPDGTPLSFSLQIPSSYTDWIIATQVLNQQLGQIGIDFIPQGVSFGVWDETLTMGNFDVTISSVVAGHNPWFMYRSMLSSEYAPDEEGAVTANFQRWKDEESDQLLSDYATTEDEVEQQKAVAGLQQIVVEQLPAIPVITGPAWFNYNSRFWTGFPSEDNPYALGQPVITADRTIILQRLTRTENDGGVT</sequence>
<proteinExistence type="predicted"/>
<feature type="domain" description="Solute-binding protein family 5" evidence="1">
    <location>
        <begin position="72"/>
        <end position="433"/>
    </location>
</feature>
<reference evidence="2 3" key="1">
    <citation type="submission" date="2021-03" db="EMBL/GenBank/DDBJ databases">
        <title>Sequencing the genomes of 1000 actinobacteria strains.</title>
        <authorList>
            <person name="Klenk H.-P."/>
        </authorList>
    </citation>
    <scope>NUCLEOTIDE SEQUENCE [LARGE SCALE GENOMIC DNA]</scope>
    <source>
        <strain evidence="2 3">DSM 14566</strain>
    </source>
</reference>
<name>A0ABS4WWC8_9MICO</name>
<dbReference type="CDD" id="cd08509">
    <property type="entry name" value="PBP2_TmCBP_oligosaccharides_like"/>
    <property type="match status" value="1"/>
</dbReference>
<gene>
    <name evidence="2" type="ORF">JOF43_000468</name>
</gene>
<dbReference type="InterPro" id="IPR030678">
    <property type="entry name" value="Peptide/Ni-bd"/>
</dbReference>
<dbReference type="Proteomes" id="UP001519290">
    <property type="component" value="Unassembled WGS sequence"/>
</dbReference>
<dbReference type="InterPro" id="IPR039424">
    <property type="entry name" value="SBP_5"/>
</dbReference>
<dbReference type="Pfam" id="PF00496">
    <property type="entry name" value="SBP_bac_5"/>
    <property type="match status" value="1"/>
</dbReference>
<dbReference type="PIRSF" id="PIRSF002741">
    <property type="entry name" value="MppA"/>
    <property type="match status" value="1"/>
</dbReference>
<dbReference type="PANTHER" id="PTHR30290:SF82">
    <property type="entry name" value="ABC-TYPE DIPEPTIDE_OLIGOPEPTIDE TRANSPORT SYSTEM, PERIPLASMIC COMPONENT"/>
    <property type="match status" value="1"/>
</dbReference>
<dbReference type="Gene3D" id="3.10.105.10">
    <property type="entry name" value="Dipeptide-binding Protein, Domain 3"/>
    <property type="match status" value="1"/>
</dbReference>
<comment type="caution">
    <text evidence="2">The sequence shown here is derived from an EMBL/GenBank/DDBJ whole genome shotgun (WGS) entry which is preliminary data.</text>
</comment>
<protein>
    <submittedName>
        <fullName evidence="2">Peptide/nickel transport system substrate-binding protein</fullName>
    </submittedName>
</protein>
<keyword evidence="3" id="KW-1185">Reference proteome</keyword>
<dbReference type="SUPFAM" id="SSF53850">
    <property type="entry name" value="Periplasmic binding protein-like II"/>
    <property type="match status" value="1"/>
</dbReference>
<dbReference type="EMBL" id="JAGIOD010000001">
    <property type="protein sequence ID" value="MBP2380511.1"/>
    <property type="molecule type" value="Genomic_DNA"/>
</dbReference>
<dbReference type="Gene3D" id="3.40.190.10">
    <property type="entry name" value="Periplasmic binding protein-like II"/>
    <property type="match status" value="1"/>
</dbReference>
<evidence type="ECO:0000259" key="1">
    <source>
        <dbReference type="Pfam" id="PF00496"/>
    </source>
</evidence>
<dbReference type="InterPro" id="IPR000914">
    <property type="entry name" value="SBP_5_dom"/>
</dbReference>
<dbReference type="Gene3D" id="3.90.76.10">
    <property type="entry name" value="Dipeptide-binding Protein, Domain 1"/>
    <property type="match status" value="1"/>
</dbReference>
<evidence type="ECO:0000313" key="2">
    <source>
        <dbReference type="EMBL" id="MBP2380511.1"/>
    </source>
</evidence>
<evidence type="ECO:0000313" key="3">
    <source>
        <dbReference type="Proteomes" id="UP001519290"/>
    </source>
</evidence>
<dbReference type="PANTHER" id="PTHR30290">
    <property type="entry name" value="PERIPLASMIC BINDING COMPONENT OF ABC TRANSPORTER"/>
    <property type="match status" value="1"/>
</dbReference>
<accession>A0ABS4WWC8</accession>